<evidence type="ECO:0000256" key="1">
    <source>
        <dbReference type="SAM" id="MobiDB-lite"/>
    </source>
</evidence>
<sequence length="113" mass="12686">SATWDVILEIVKVKVYSFVGSSCKYPGINEESRADDILKKIKLEDLSDLLKDTRSTFFTLDSLQDEPIIVSGESEEEETKKDETHATSHDVPEDTSFPHPLSLKSAQLQELMA</sequence>
<accession>A0A699RX13</accession>
<reference evidence="2" key="1">
    <citation type="journal article" date="2019" name="Sci. Rep.">
        <title>Draft genome of Tanacetum cinerariifolium, the natural source of mosquito coil.</title>
        <authorList>
            <person name="Yamashiro T."/>
            <person name="Shiraishi A."/>
            <person name="Satake H."/>
            <person name="Nakayama K."/>
        </authorList>
    </citation>
    <scope>NUCLEOTIDE SEQUENCE</scope>
</reference>
<organism evidence="2">
    <name type="scientific">Tanacetum cinerariifolium</name>
    <name type="common">Dalmatian daisy</name>
    <name type="synonym">Chrysanthemum cinerariifolium</name>
    <dbReference type="NCBI Taxonomy" id="118510"/>
    <lineage>
        <taxon>Eukaryota</taxon>
        <taxon>Viridiplantae</taxon>
        <taxon>Streptophyta</taxon>
        <taxon>Embryophyta</taxon>
        <taxon>Tracheophyta</taxon>
        <taxon>Spermatophyta</taxon>
        <taxon>Magnoliopsida</taxon>
        <taxon>eudicotyledons</taxon>
        <taxon>Gunneridae</taxon>
        <taxon>Pentapetalae</taxon>
        <taxon>asterids</taxon>
        <taxon>campanulids</taxon>
        <taxon>Asterales</taxon>
        <taxon>Asteraceae</taxon>
        <taxon>Asteroideae</taxon>
        <taxon>Anthemideae</taxon>
        <taxon>Anthemidinae</taxon>
        <taxon>Tanacetum</taxon>
    </lineage>
</organism>
<evidence type="ECO:0000313" key="2">
    <source>
        <dbReference type="EMBL" id="GFC89152.1"/>
    </source>
</evidence>
<protein>
    <submittedName>
        <fullName evidence="2">Uncharacterized protein</fullName>
    </submittedName>
</protein>
<name>A0A699RX13_TANCI</name>
<gene>
    <name evidence="2" type="ORF">Tci_861122</name>
</gene>
<feature type="non-terminal residue" evidence="2">
    <location>
        <position position="1"/>
    </location>
</feature>
<feature type="compositionally biased region" description="Polar residues" evidence="1">
    <location>
        <begin position="104"/>
        <end position="113"/>
    </location>
</feature>
<feature type="region of interest" description="Disordered" evidence="1">
    <location>
        <begin position="69"/>
        <end position="113"/>
    </location>
</feature>
<proteinExistence type="predicted"/>
<dbReference type="AlphaFoldDB" id="A0A699RX13"/>
<comment type="caution">
    <text evidence="2">The sequence shown here is derived from an EMBL/GenBank/DDBJ whole genome shotgun (WGS) entry which is preliminary data.</text>
</comment>
<dbReference type="EMBL" id="BKCJ011119368">
    <property type="protein sequence ID" value="GFC89152.1"/>
    <property type="molecule type" value="Genomic_DNA"/>
</dbReference>
<feature type="compositionally biased region" description="Basic and acidic residues" evidence="1">
    <location>
        <begin position="78"/>
        <end position="92"/>
    </location>
</feature>